<reference evidence="9 10" key="1">
    <citation type="journal article" date="2007" name="Nat. Biotechnol.">
        <title>Genome sequence of the lignocellulose-bioconverting and xylose-fermenting yeast Pichia stipitis.</title>
        <authorList>
            <person name="Jeffries T.W."/>
            <person name="Grigoriev I.V."/>
            <person name="Grimwood J."/>
            <person name="Laplaza J.M."/>
            <person name="Aerts A."/>
            <person name="Salamov A."/>
            <person name="Schmutz J."/>
            <person name="Lindquist E."/>
            <person name="Dehal P."/>
            <person name="Shapiro H."/>
            <person name="Jin Y.S."/>
            <person name="Passoth V."/>
            <person name="Richardson P.M."/>
        </authorList>
    </citation>
    <scope>NUCLEOTIDE SEQUENCE [LARGE SCALE GENOMIC DNA]</scope>
    <source>
        <strain evidence="10">ATCC 58785 / CBS 6054 / NBRC 10063 / NRRL Y-11545</strain>
    </source>
</reference>
<dbReference type="PROSITE" id="PS00482">
    <property type="entry name" value="DIHYDROOROTASE_1"/>
    <property type="match status" value="1"/>
</dbReference>
<dbReference type="GO" id="GO:0044205">
    <property type="term" value="P:'de novo' UMP biosynthetic process"/>
    <property type="evidence" value="ECO:0007669"/>
    <property type="project" value="UniProtKB-UniPathway"/>
</dbReference>
<proteinExistence type="inferred from homology"/>
<evidence type="ECO:0000259" key="8">
    <source>
        <dbReference type="Pfam" id="PF04909"/>
    </source>
</evidence>
<evidence type="ECO:0000256" key="3">
    <source>
        <dbReference type="ARBA" id="ARBA00012860"/>
    </source>
</evidence>
<dbReference type="KEGG" id="pic:PICST_32048"/>
<organism evidence="9 10">
    <name type="scientific">Scheffersomyces stipitis (strain ATCC 58785 / CBS 6054 / NBRC 10063 / NRRL Y-11545)</name>
    <name type="common">Yeast</name>
    <name type="synonym">Pichia stipitis</name>
    <dbReference type="NCBI Taxonomy" id="322104"/>
    <lineage>
        <taxon>Eukaryota</taxon>
        <taxon>Fungi</taxon>
        <taxon>Dikarya</taxon>
        <taxon>Ascomycota</taxon>
        <taxon>Saccharomycotina</taxon>
        <taxon>Pichiomycetes</taxon>
        <taxon>Debaryomycetaceae</taxon>
        <taxon>Scheffersomyces</taxon>
    </lineage>
</organism>
<evidence type="ECO:0000256" key="5">
    <source>
        <dbReference type="ARBA" id="ARBA00022801"/>
    </source>
</evidence>
<gene>
    <name evidence="9" type="primary">URA4</name>
    <name evidence="9" type="ORF">PICST_32048</name>
</gene>
<keyword evidence="10" id="KW-1185">Reference proteome</keyword>
<dbReference type="FunCoup" id="A3LVA3">
    <property type="interactions" value="300"/>
</dbReference>
<dbReference type="PROSITE" id="PS00483">
    <property type="entry name" value="DIHYDROOROTASE_2"/>
    <property type="match status" value="1"/>
</dbReference>
<dbReference type="InParanoid" id="A3LVA3"/>
<dbReference type="InterPro" id="IPR032466">
    <property type="entry name" value="Metal_Hydrolase"/>
</dbReference>
<dbReference type="GeneID" id="4839136"/>
<dbReference type="PANTHER" id="PTHR43137:SF1">
    <property type="entry name" value="DIHYDROOROTASE"/>
    <property type="match status" value="1"/>
</dbReference>
<dbReference type="OrthoDB" id="1670005at2759"/>
<dbReference type="STRING" id="322104.A3LVA3"/>
<comment type="pathway">
    <text evidence="1">Pyrimidine metabolism; UMP biosynthesis via de novo pathway; (S)-dihydroorotate from bicarbonate: step 3/3.</text>
</comment>
<sequence length="370" mass="41152">MSVPTEIELGITADLHVHLREGAMMELITPTVKQGGFSIAYVMPNLVPPVTSIERVTTYHESLKKLSPTTTFLMSFYLSKELTPELIEEAGSKKIIYGIKCYPAGVTTNSKFGVDPNDFSSFYPIFEVMQKHGLVLNIHGEKPAVKNTTQSEEDDIHVLNAEPKFLPALRKLHQDFPKLKIVLEHCTTSDAVALIRELNKDTKPEDEVYVAGTITAHHLSLTIDNWAGNPINFCKPVAKLPKDKRALVEAATSGERWFFFGSDSAPHPIEAKSTHVGVCAGVYTQSHALGYLADVFEESNKLENLVKFASTNGLGFYAQPQILEQAAKLDKQRAWVVKRPVQVPEVIANSQLRVVPFRAGETLNWAVEWR</sequence>
<dbReference type="GO" id="GO:0005737">
    <property type="term" value="C:cytoplasm"/>
    <property type="evidence" value="ECO:0007669"/>
    <property type="project" value="TreeGrafter"/>
</dbReference>
<dbReference type="Gene3D" id="3.20.20.140">
    <property type="entry name" value="Metal-dependent hydrolases"/>
    <property type="match status" value="1"/>
</dbReference>
<evidence type="ECO:0000313" key="9">
    <source>
        <dbReference type="EMBL" id="ABN66741.2"/>
    </source>
</evidence>
<keyword evidence="5 9" id="KW-0378">Hydrolase</keyword>
<accession>A3LVA3</accession>
<evidence type="ECO:0000256" key="6">
    <source>
        <dbReference type="ARBA" id="ARBA00022833"/>
    </source>
</evidence>
<keyword evidence="7" id="KW-0665">Pyrimidine biosynthesis</keyword>
<dbReference type="UniPathway" id="UPA00070">
    <property type="reaction ID" value="UER00117"/>
</dbReference>
<dbReference type="GO" id="GO:0004151">
    <property type="term" value="F:dihydroorotase activity"/>
    <property type="evidence" value="ECO:0007669"/>
    <property type="project" value="UniProtKB-EC"/>
</dbReference>
<dbReference type="Pfam" id="PF04909">
    <property type="entry name" value="Amidohydro_2"/>
    <property type="match status" value="1"/>
</dbReference>
<dbReference type="PIRSF" id="PIRSF001237">
    <property type="entry name" value="DHOdimr"/>
    <property type="match status" value="1"/>
</dbReference>
<dbReference type="RefSeq" id="XP_001384770.2">
    <property type="nucleotide sequence ID" value="XM_001384733.1"/>
</dbReference>
<dbReference type="InterPro" id="IPR002195">
    <property type="entry name" value="Dihydroorotase_CS"/>
</dbReference>
<dbReference type="OMA" id="TLHHISM"/>
<dbReference type="HAMAP" id="MF_00219">
    <property type="entry name" value="PyrC_classII"/>
    <property type="match status" value="1"/>
</dbReference>
<dbReference type="HOGENOM" id="CLU_041558_0_0_1"/>
<comment type="similarity">
    <text evidence="2">Belongs to the metallo-dependent hydrolases superfamily. DHOase family. Class II DHOase subfamily.</text>
</comment>
<keyword evidence="4" id="KW-0479">Metal-binding</keyword>
<dbReference type="EMBL" id="CP000499">
    <property type="protein sequence ID" value="ABN66741.2"/>
    <property type="molecule type" value="Genomic_DNA"/>
</dbReference>
<dbReference type="SUPFAM" id="SSF51556">
    <property type="entry name" value="Metallo-dependent hydrolases"/>
    <property type="match status" value="1"/>
</dbReference>
<dbReference type="InterPro" id="IPR006680">
    <property type="entry name" value="Amidohydro-rel"/>
</dbReference>
<dbReference type="GO" id="GO:0046872">
    <property type="term" value="F:metal ion binding"/>
    <property type="evidence" value="ECO:0007669"/>
    <property type="project" value="UniProtKB-KW"/>
</dbReference>
<keyword evidence="6" id="KW-0862">Zinc</keyword>
<dbReference type="EC" id="3.5.2.3" evidence="3"/>
<evidence type="ECO:0000256" key="7">
    <source>
        <dbReference type="ARBA" id="ARBA00022975"/>
    </source>
</evidence>
<evidence type="ECO:0000313" key="10">
    <source>
        <dbReference type="Proteomes" id="UP000002258"/>
    </source>
</evidence>
<name>A3LVA3_PICST</name>
<dbReference type="GO" id="GO:0006207">
    <property type="term" value="P:'de novo' pyrimidine nucleobase biosynthetic process"/>
    <property type="evidence" value="ECO:0007669"/>
    <property type="project" value="TreeGrafter"/>
</dbReference>
<dbReference type="NCBIfam" id="TIGR00856">
    <property type="entry name" value="pyrC_dimer"/>
    <property type="match status" value="1"/>
</dbReference>
<protein>
    <recommendedName>
        <fullName evidence="3">dihydroorotase</fullName>
        <ecNumber evidence="3">3.5.2.3</ecNumber>
    </recommendedName>
</protein>
<dbReference type="PANTHER" id="PTHR43137">
    <property type="entry name" value="DIHYDROOROTASE"/>
    <property type="match status" value="1"/>
</dbReference>
<dbReference type="eggNOG" id="KOG2902">
    <property type="taxonomic scope" value="Eukaryota"/>
</dbReference>
<dbReference type="AlphaFoldDB" id="A3LVA3"/>
<dbReference type="InterPro" id="IPR004721">
    <property type="entry name" value="DHOdimr"/>
</dbReference>
<evidence type="ECO:0000256" key="2">
    <source>
        <dbReference type="ARBA" id="ARBA00005631"/>
    </source>
</evidence>
<dbReference type="Proteomes" id="UP000002258">
    <property type="component" value="Chromosome 5"/>
</dbReference>
<evidence type="ECO:0000256" key="1">
    <source>
        <dbReference type="ARBA" id="ARBA00004880"/>
    </source>
</evidence>
<evidence type="ECO:0000256" key="4">
    <source>
        <dbReference type="ARBA" id="ARBA00022723"/>
    </source>
</evidence>
<feature type="domain" description="Amidohydrolase-related" evidence="8">
    <location>
        <begin position="106"/>
        <end position="189"/>
    </location>
</feature>